<dbReference type="GO" id="GO:0016746">
    <property type="term" value="F:acyltransferase activity"/>
    <property type="evidence" value="ECO:0007669"/>
    <property type="project" value="UniProtKB-KW"/>
</dbReference>
<evidence type="ECO:0000256" key="3">
    <source>
        <dbReference type="ARBA" id="ARBA00022737"/>
    </source>
</evidence>
<organism evidence="5 6">
    <name type="scientific">Litoreibacter ponti</name>
    <dbReference type="NCBI Taxonomy" id="1510457"/>
    <lineage>
        <taxon>Bacteria</taxon>
        <taxon>Pseudomonadati</taxon>
        <taxon>Pseudomonadota</taxon>
        <taxon>Alphaproteobacteria</taxon>
        <taxon>Rhodobacterales</taxon>
        <taxon>Roseobacteraceae</taxon>
        <taxon>Litoreibacter</taxon>
    </lineage>
</organism>
<keyword evidence="2 5" id="KW-0808">Transferase</keyword>
<dbReference type="PROSITE" id="PS00101">
    <property type="entry name" value="HEXAPEP_TRANSFERASES"/>
    <property type="match status" value="1"/>
</dbReference>
<dbReference type="InterPro" id="IPR001451">
    <property type="entry name" value="Hexapep"/>
</dbReference>
<dbReference type="InterPro" id="IPR050179">
    <property type="entry name" value="Trans_hexapeptide_repeat"/>
</dbReference>
<dbReference type="CDD" id="cd04647">
    <property type="entry name" value="LbH_MAT_like"/>
    <property type="match status" value="1"/>
</dbReference>
<gene>
    <name evidence="5" type="ORF">C8N43_2612</name>
</gene>
<proteinExistence type="inferred from homology"/>
<sequence length="152" mass="16775">MNRLYLLRKLLVSVRLVWLRRVLGMDIHPSAEMSLRARPDRTFPGGVHIGPRSYVAFEACVLTHDRTRGLYLHTRVGQDCFIGARSLILPGVTVGNNVIVAAGAIVTRDVPSGCVVAGNPARILRRSDQIGPYGRFHYADESEADLARRGLT</sequence>
<dbReference type="Gene3D" id="2.160.10.10">
    <property type="entry name" value="Hexapeptide repeat proteins"/>
    <property type="match status" value="1"/>
</dbReference>
<comment type="similarity">
    <text evidence="1">Belongs to the transferase hexapeptide repeat family.</text>
</comment>
<dbReference type="SUPFAM" id="SSF51161">
    <property type="entry name" value="Trimeric LpxA-like enzymes"/>
    <property type="match status" value="1"/>
</dbReference>
<evidence type="ECO:0000256" key="4">
    <source>
        <dbReference type="ARBA" id="ARBA00023315"/>
    </source>
</evidence>
<protein>
    <submittedName>
        <fullName evidence="5">Succinyltransferase-like protein</fullName>
    </submittedName>
</protein>
<evidence type="ECO:0000256" key="2">
    <source>
        <dbReference type="ARBA" id="ARBA00022679"/>
    </source>
</evidence>
<dbReference type="EMBL" id="QBKS01000001">
    <property type="protein sequence ID" value="PTX57937.1"/>
    <property type="molecule type" value="Genomic_DNA"/>
</dbReference>
<evidence type="ECO:0000256" key="1">
    <source>
        <dbReference type="ARBA" id="ARBA00007274"/>
    </source>
</evidence>
<keyword evidence="6" id="KW-1185">Reference proteome</keyword>
<dbReference type="InterPro" id="IPR011004">
    <property type="entry name" value="Trimer_LpxA-like_sf"/>
</dbReference>
<comment type="caution">
    <text evidence="5">The sequence shown here is derived from an EMBL/GenBank/DDBJ whole genome shotgun (WGS) entry which is preliminary data.</text>
</comment>
<evidence type="ECO:0000313" key="6">
    <source>
        <dbReference type="Proteomes" id="UP000243978"/>
    </source>
</evidence>
<dbReference type="Proteomes" id="UP000243978">
    <property type="component" value="Unassembled WGS sequence"/>
</dbReference>
<dbReference type="AlphaFoldDB" id="A0A2T6BPN6"/>
<accession>A0A2T6BPN6</accession>
<evidence type="ECO:0000313" key="5">
    <source>
        <dbReference type="EMBL" id="PTX57937.1"/>
    </source>
</evidence>
<name>A0A2T6BPN6_9RHOB</name>
<dbReference type="InterPro" id="IPR018357">
    <property type="entry name" value="Hexapep_transf_CS"/>
</dbReference>
<keyword evidence="3" id="KW-0677">Repeat</keyword>
<keyword evidence="4" id="KW-0012">Acyltransferase</keyword>
<reference evidence="5 6" key="1">
    <citation type="submission" date="2018-04" db="EMBL/GenBank/DDBJ databases">
        <title>Genomic Encyclopedia of Archaeal and Bacterial Type Strains, Phase II (KMG-II): from individual species to whole genera.</title>
        <authorList>
            <person name="Goeker M."/>
        </authorList>
    </citation>
    <scope>NUCLEOTIDE SEQUENCE [LARGE SCALE GENOMIC DNA]</scope>
    <source>
        <strain evidence="5 6">DSM 100977</strain>
    </source>
</reference>
<dbReference type="Pfam" id="PF14602">
    <property type="entry name" value="Hexapep_2"/>
    <property type="match status" value="1"/>
</dbReference>
<dbReference type="PANTHER" id="PTHR43300">
    <property type="entry name" value="ACETYLTRANSFERASE"/>
    <property type="match status" value="1"/>
</dbReference>